<feature type="repeat" description="PPR" evidence="3">
    <location>
        <begin position="113"/>
        <end position="147"/>
    </location>
</feature>
<feature type="repeat" description="PPR" evidence="3">
    <location>
        <begin position="252"/>
        <end position="286"/>
    </location>
</feature>
<feature type="repeat" description="PPR" evidence="3">
    <location>
        <begin position="217"/>
        <end position="251"/>
    </location>
</feature>
<dbReference type="OrthoDB" id="185373at2759"/>
<organism evidence="4 5">
    <name type="scientific">Thalictrum thalictroides</name>
    <name type="common">Rue-anemone</name>
    <name type="synonym">Anemone thalictroides</name>
    <dbReference type="NCBI Taxonomy" id="46969"/>
    <lineage>
        <taxon>Eukaryota</taxon>
        <taxon>Viridiplantae</taxon>
        <taxon>Streptophyta</taxon>
        <taxon>Embryophyta</taxon>
        <taxon>Tracheophyta</taxon>
        <taxon>Spermatophyta</taxon>
        <taxon>Magnoliopsida</taxon>
        <taxon>Ranunculales</taxon>
        <taxon>Ranunculaceae</taxon>
        <taxon>Thalictroideae</taxon>
        <taxon>Thalictrum</taxon>
    </lineage>
</organism>
<evidence type="ECO:0000256" key="3">
    <source>
        <dbReference type="PROSITE-ProRule" id="PRU00708"/>
    </source>
</evidence>
<comment type="caution">
    <text evidence="4">The sequence shown here is derived from an EMBL/GenBank/DDBJ whole genome shotgun (WGS) entry which is preliminary data.</text>
</comment>
<keyword evidence="2" id="KW-0677">Repeat</keyword>
<evidence type="ECO:0000313" key="4">
    <source>
        <dbReference type="EMBL" id="KAF5187878.1"/>
    </source>
</evidence>
<evidence type="ECO:0000256" key="1">
    <source>
        <dbReference type="ARBA" id="ARBA00007626"/>
    </source>
</evidence>
<dbReference type="SUPFAM" id="SSF81901">
    <property type="entry name" value="HCP-like"/>
    <property type="match status" value="1"/>
</dbReference>
<dbReference type="EMBL" id="JABWDY010027449">
    <property type="protein sequence ID" value="KAF5187878.1"/>
    <property type="molecule type" value="Genomic_DNA"/>
</dbReference>
<evidence type="ECO:0000313" key="5">
    <source>
        <dbReference type="Proteomes" id="UP000554482"/>
    </source>
</evidence>
<dbReference type="NCBIfam" id="TIGR00756">
    <property type="entry name" value="PPR"/>
    <property type="match status" value="8"/>
</dbReference>
<reference evidence="4 5" key="1">
    <citation type="submission" date="2020-06" db="EMBL/GenBank/DDBJ databases">
        <title>Transcriptomic and genomic resources for Thalictrum thalictroides and T. hernandezii: Facilitating candidate gene discovery in an emerging model plant lineage.</title>
        <authorList>
            <person name="Arias T."/>
            <person name="Riano-Pachon D.M."/>
            <person name="Di Stilio V.S."/>
        </authorList>
    </citation>
    <scope>NUCLEOTIDE SEQUENCE [LARGE SCALE GENOMIC DNA]</scope>
    <source>
        <strain evidence="5">cv. WT478/WT964</strain>
        <tissue evidence="4">Leaves</tissue>
    </source>
</reference>
<dbReference type="Pfam" id="PF01535">
    <property type="entry name" value="PPR"/>
    <property type="match status" value="1"/>
</dbReference>
<dbReference type="PROSITE" id="PS51375">
    <property type="entry name" value="PPR"/>
    <property type="match status" value="7"/>
</dbReference>
<comment type="similarity">
    <text evidence="1">Belongs to the PPR family. P subfamily.</text>
</comment>
<feature type="repeat" description="PPR" evidence="3">
    <location>
        <begin position="182"/>
        <end position="216"/>
    </location>
</feature>
<protein>
    <submittedName>
        <fullName evidence="4">Pentatricopeptide repeat-containing protein</fullName>
    </submittedName>
</protein>
<dbReference type="Pfam" id="PF13041">
    <property type="entry name" value="PPR_2"/>
    <property type="match status" value="3"/>
</dbReference>
<dbReference type="Gene3D" id="1.25.40.10">
    <property type="entry name" value="Tetratricopeptide repeat domain"/>
    <property type="match status" value="4"/>
</dbReference>
<accession>A0A7J6VTG7</accession>
<dbReference type="InterPro" id="IPR011990">
    <property type="entry name" value="TPR-like_helical_dom_sf"/>
</dbReference>
<keyword evidence="5" id="KW-1185">Reference proteome</keyword>
<name>A0A7J6VTG7_THATH</name>
<dbReference type="InterPro" id="IPR002885">
    <property type="entry name" value="PPR_rpt"/>
</dbReference>
<evidence type="ECO:0000256" key="2">
    <source>
        <dbReference type="ARBA" id="ARBA00022737"/>
    </source>
</evidence>
<dbReference type="InterPro" id="IPR050667">
    <property type="entry name" value="PPR-containing_protein"/>
</dbReference>
<feature type="repeat" description="PPR" evidence="3">
    <location>
        <begin position="357"/>
        <end position="391"/>
    </location>
</feature>
<sequence length="469" mass="54078">MCPQSDTCPRSGPEPSDNFITELILKNNFKTPVQTLEYQRIQWSPDLVDRVLKRLWNDGPKALHFFKHLDRHPTYKHSISSYDHAIDISGRLRDYKTLWALVSRMRSRRIGPTPKTFAIIFERYVSAGKADRAVKVFLSMHEHGCSQNLHSFNTLLDVLCKSKRVEMAYSFFKVFRGRFRADTVSYNIIANGWCLIKRTPKALEILKQMVERGFEPTLSTYNILLKGFFRADQIKEAWEFFLQMKKRRCEIDVITYTTVVHGFGVAGEIHKARKVFNEMIKVGILPSVATYNAFIQVLCKKDNVENALVVFEEMIQKGYVPNATTYAVIIRGLCHAGKMVRAMEFMGRMKDDECLPNVQTYNVVIRYFCEAGDLEKALEIFEKMCSGDCLPNLDTYNILISAMFVRKKADDLLVAGKLLIEMVDRGFMPRRFTFNRVLNGLLLTGNQAFAKDILRAQSRSGKLPRHFKL</sequence>
<feature type="repeat" description="PPR" evidence="3">
    <location>
        <begin position="322"/>
        <end position="356"/>
    </location>
</feature>
<feature type="repeat" description="PPR" evidence="3">
    <location>
        <begin position="287"/>
        <end position="321"/>
    </location>
</feature>
<dbReference type="PANTHER" id="PTHR47939:SF13">
    <property type="entry name" value="OS03G0201400 PROTEIN"/>
    <property type="match status" value="1"/>
</dbReference>
<dbReference type="Proteomes" id="UP000554482">
    <property type="component" value="Unassembled WGS sequence"/>
</dbReference>
<dbReference type="Pfam" id="PF13812">
    <property type="entry name" value="PPR_3"/>
    <property type="match status" value="1"/>
</dbReference>
<dbReference type="AlphaFoldDB" id="A0A7J6VTG7"/>
<proteinExistence type="inferred from homology"/>
<dbReference type="PANTHER" id="PTHR47939">
    <property type="entry name" value="MEMBRANE-ASSOCIATED SALT-INDUCIBLE PROTEIN-LIKE"/>
    <property type="match status" value="1"/>
</dbReference>
<gene>
    <name evidence="4" type="ORF">FRX31_022544</name>
</gene>